<dbReference type="STRING" id="317018.AVL63_01495"/>
<proteinExistence type="predicted"/>
<dbReference type="RefSeq" id="WP_058888439.1">
    <property type="nucleotide sequence ID" value="NZ_LQBM01000003.1"/>
</dbReference>
<dbReference type="OrthoDB" id="5242426at2"/>
<comment type="caution">
    <text evidence="1">The sequence shown here is derived from an EMBL/GenBank/DDBJ whole genome shotgun (WGS) entry which is preliminary data.</text>
</comment>
<dbReference type="Proteomes" id="UP000054023">
    <property type="component" value="Unassembled WGS sequence"/>
</dbReference>
<evidence type="ECO:0000313" key="1">
    <source>
        <dbReference type="EMBL" id="KUG58757.1"/>
    </source>
</evidence>
<reference evidence="2" key="1">
    <citation type="submission" date="2015-12" db="EMBL/GenBank/DDBJ databases">
        <authorList>
            <person name="Nair G.R."/>
            <person name="Kaur G."/>
            <person name="Mayilraj S."/>
        </authorList>
    </citation>
    <scope>NUCLEOTIDE SEQUENCE [LARGE SCALE GENOMIC DNA]</scope>
    <source>
        <strain evidence="2">CD08_7</strain>
    </source>
</reference>
<organism evidence="1 2">
    <name type="scientific">Nesterenkonia jeotgali</name>
    <dbReference type="NCBI Taxonomy" id="317018"/>
    <lineage>
        <taxon>Bacteria</taxon>
        <taxon>Bacillati</taxon>
        <taxon>Actinomycetota</taxon>
        <taxon>Actinomycetes</taxon>
        <taxon>Micrococcales</taxon>
        <taxon>Micrococcaceae</taxon>
        <taxon>Nesterenkonia</taxon>
    </lineage>
</organism>
<evidence type="ECO:0000313" key="2">
    <source>
        <dbReference type="Proteomes" id="UP000054023"/>
    </source>
</evidence>
<dbReference type="AlphaFoldDB" id="A0A0W8IFU7"/>
<gene>
    <name evidence="1" type="ORF">AVL63_01495</name>
</gene>
<keyword evidence="2" id="KW-1185">Reference proteome</keyword>
<evidence type="ECO:0008006" key="3">
    <source>
        <dbReference type="Google" id="ProtNLM"/>
    </source>
</evidence>
<dbReference type="EMBL" id="LQBM01000003">
    <property type="protein sequence ID" value="KUG58757.1"/>
    <property type="molecule type" value="Genomic_DNA"/>
</dbReference>
<sequence length="379" mass="40299">MILRSAAVGVMPGTNLLRSAELQAAELPAPHLPGLPELPGRGLHSQLTGRSLAQLAELATELTSYGWRLTQRPGADDQRARGWLRSDVDTLADLRGERRESGLDPVAEDGRGAPLVLELLGPLSLMAGLALPSGEKVLTDHGARRDLAASLATGAAEHLSHVRRACAPSSLTVVLTEPDYTRVRGGLIPTVSGYRTIRALEREEARGHLGAMIETLQHAGADEVLLDLGGRVEAEHVQDFRADRGPRADGFGVDLTTMQAPGWERTAELVESGASMLASTLTAAETAAAARLGSPEAARRGETQLPQVSELARRLRGPWERLGMPLGALESFLLVGSADLHGTEPARSQSAALTEPAAMRVITRVRDAAEALREQMQQA</sequence>
<name>A0A0W8IFU7_9MICC</name>
<accession>A0A0W8IFU7</accession>
<protein>
    <recommendedName>
        <fullName evidence="3">Methionine synthase</fullName>
    </recommendedName>
</protein>